<feature type="domain" description="PARP catalytic" evidence="3">
    <location>
        <begin position="1"/>
        <end position="162"/>
    </location>
</feature>
<evidence type="ECO:0000259" key="3">
    <source>
        <dbReference type="PROSITE" id="PS51059"/>
    </source>
</evidence>
<dbReference type="GO" id="GO:0003950">
    <property type="term" value="F:NAD+ poly-ADP-ribosyltransferase activity"/>
    <property type="evidence" value="ECO:0007669"/>
    <property type="project" value="UniProtKB-UniRule"/>
</dbReference>
<evidence type="ECO:0000256" key="2">
    <source>
        <dbReference type="RuleBase" id="RU362114"/>
    </source>
</evidence>
<dbReference type="InterPro" id="IPR051712">
    <property type="entry name" value="ARTD-AVP"/>
</dbReference>
<dbReference type="Ensembl" id="ENSHCOT00000027736.1">
    <property type="protein sequence ID" value="ENSHCOP00000026758.1"/>
    <property type="gene ID" value="ENSHCOG00000017982.1"/>
</dbReference>
<accession>A0A3Q2ZK09</accession>
<keyword evidence="2" id="KW-0520">NAD</keyword>
<dbReference type="EC" id="2.4.2.-" evidence="2"/>
<dbReference type="SUPFAM" id="SSF56399">
    <property type="entry name" value="ADP-ribosylation"/>
    <property type="match status" value="1"/>
</dbReference>
<proteinExistence type="inferred from homology"/>
<dbReference type="Gene3D" id="3.90.228.10">
    <property type="match status" value="1"/>
</dbReference>
<reference evidence="4" key="2">
    <citation type="submission" date="2025-09" db="UniProtKB">
        <authorList>
            <consortium name="Ensembl"/>
        </authorList>
    </citation>
    <scope>IDENTIFICATION</scope>
</reference>
<dbReference type="AlphaFoldDB" id="A0A3Q2ZK09"/>
<name>A0A3Q2ZK09_HIPCM</name>
<dbReference type="Proteomes" id="UP000264820">
    <property type="component" value="Unplaced"/>
</dbReference>
<keyword evidence="2" id="KW-0328">Glycosyltransferase</keyword>
<reference evidence="4" key="1">
    <citation type="submission" date="2025-08" db="UniProtKB">
        <authorList>
            <consortium name="Ensembl"/>
        </authorList>
    </citation>
    <scope>IDENTIFICATION</scope>
</reference>
<sequence length="162" mass="18309">LFAMMDFAPTSPDLGHGHKVYMQKKHADSNELLERHLFHGTTQEAAEYICRNNFDPRLAGTNGKLLGHGSYFATSASVSHKYTTETVPHRLRHTFLAKVLVGKVTRGQSHYRRPPSCNSGSDFYDACVDCVANPEVFVVFDNCQCYPYYLIKYKDLDGVIEI</sequence>
<keyword evidence="2" id="KW-0808">Transferase</keyword>
<dbReference type="GO" id="GO:0005634">
    <property type="term" value="C:nucleus"/>
    <property type="evidence" value="ECO:0007669"/>
    <property type="project" value="TreeGrafter"/>
</dbReference>
<protein>
    <recommendedName>
        <fullName evidence="2">Poly [ADP-ribose] polymerase</fullName>
        <shortName evidence="2">PARP</shortName>
        <ecNumber evidence="2">2.4.2.-</ecNumber>
    </recommendedName>
</protein>
<dbReference type="GeneTree" id="ENSGT00940000155368"/>
<dbReference type="CDD" id="cd01439">
    <property type="entry name" value="TCCD_inducible_PARP_like"/>
    <property type="match status" value="1"/>
</dbReference>
<dbReference type="InterPro" id="IPR012317">
    <property type="entry name" value="Poly(ADP-ribose)pol_cat_dom"/>
</dbReference>
<organism evidence="4 5">
    <name type="scientific">Hippocampus comes</name>
    <name type="common">Tiger tail seahorse</name>
    <dbReference type="NCBI Taxonomy" id="109280"/>
    <lineage>
        <taxon>Eukaryota</taxon>
        <taxon>Metazoa</taxon>
        <taxon>Chordata</taxon>
        <taxon>Craniata</taxon>
        <taxon>Vertebrata</taxon>
        <taxon>Euteleostomi</taxon>
        <taxon>Actinopterygii</taxon>
        <taxon>Neopterygii</taxon>
        <taxon>Teleostei</taxon>
        <taxon>Neoteleostei</taxon>
        <taxon>Acanthomorphata</taxon>
        <taxon>Syngnathiaria</taxon>
        <taxon>Syngnathiformes</taxon>
        <taxon>Syngnathoidei</taxon>
        <taxon>Syngnathidae</taxon>
        <taxon>Hippocampus</taxon>
    </lineage>
</organism>
<dbReference type="Pfam" id="PF00644">
    <property type="entry name" value="PARP"/>
    <property type="match status" value="1"/>
</dbReference>
<dbReference type="PANTHER" id="PTHR45740">
    <property type="entry name" value="POLY [ADP-RIBOSE] POLYMERASE"/>
    <property type="match status" value="1"/>
</dbReference>
<dbReference type="OMA" id="WRICGAN"/>
<evidence type="ECO:0000313" key="4">
    <source>
        <dbReference type="Ensembl" id="ENSHCOP00000026758.1"/>
    </source>
</evidence>
<dbReference type="PANTHER" id="PTHR45740:SF6">
    <property type="entry name" value="PROTEIN MONO-ADP-RIBOSYLTRANSFERASE PARP12"/>
    <property type="match status" value="1"/>
</dbReference>
<dbReference type="GO" id="GO:1990404">
    <property type="term" value="F:NAD+-protein mono-ADP-ribosyltransferase activity"/>
    <property type="evidence" value="ECO:0007669"/>
    <property type="project" value="TreeGrafter"/>
</dbReference>
<evidence type="ECO:0000313" key="5">
    <source>
        <dbReference type="Proteomes" id="UP000264820"/>
    </source>
</evidence>
<evidence type="ECO:0000256" key="1">
    <source>
        <dbReference type="ARBA" id="ARBA00024347"/>
    </source>
</evidence>
<keyword evidence="5" id="KW-1185">Reference proteome</keyword>
<comment type="similarity">
    <text evidence="1">Belongs to the ARTD/PARP family.</text>
</comment>
<dbReference type="PROSITE" id="PS51059">
    <property type="entry name" value="PARP_CATALYTIC"/>
    <property type="match status" value="1"/>
</dbReference>